<reference evidence="2 3" key="1">
    <citation type="journal article" date="2016" name="Nat. Commun.">
        <title>Ectomycorrhizal ecology is imprinted in the genome of the dominant symbiotic fungus Cenococcum geophilum.</title>
        <authorList>
            <consortium name="DOE Joint Genome Institute"/>
            <person name="Peter M."/>
            <person name="Kohler A."/>
            <person name="Ohm R.A."/>
            <person name="Kuo A."/>
            <person name="Krutzmann J."/>
            <person name="Morin E."/>
            <person name="Arend M."/>
            <person name="Barry K.W."/>
            <person name="Binder M."/>
            <person name="Choi C."/>
            <person name="Clum A."/>
            <person name="Copeland A."/>
            <person name="Grisel N."/>
            <person name="Haridas S."/>
            <person name="Kipfer T."/>
            <person name="LaButti K."/>
            <person name="Lindquist E."/>
            <person name="Lipzen A."/>
            <person name="Maire R."/>
            <person name="Meier B."/>
            <person name="Mihaltcheva S."/>
            <person name="Molinier V."/>
            <person name="Murat C."/>
            <person name="Poggeler S."/>
            <person name="Quandt C.A."/>
            <person name="Sperisen C."/>
            <person name="Tritt A."/>
            <person name="Tisserant E."/>
            <person name="Crous P.W."/>
            <person name="Henrissat B."/>
            <person name="Nehls U."/>
            <person name="Egli S."/>
            <person name="Spatafora J.W."/>
            <person name="Grigoriev I.V."/>
            <person name="Martin F.M."/>
        </authorList>
    </citation>
    <scope>NUCLEOTIDE SEQUENCE [LARGE SCALE GENOMIC DNA]</scope>
    <source>
        <strain evidence="2 3">CBS 207.34</strain>
    </source>
</reference>
<accession>A0A8E2EYJ8</accession>
<evidence type="ECO:0000256" key="1">
    <source>
        <dbReference type="SAM" id="SignalP"/>
    </source>
</evidence>
<feature type="chain" id="PRO_5034952936" evidence="1">
    <location>
        <begin position="21"/>
        <end position="325"/>
    </location>
</feature>
<organism evidence="2 3">
    <name type="scientific">Glonium stellatum</name>
    <dbReference type="NCBI Taxonomy" id="574774"/>
    <lineage>
        <taxon>Eukaryota</taxon>
        <taxon>Fungi</taxon>
        <taxon>Dikarya</taxon>
        <taxon>Ascomycota</taxon>
        <taxon>Pezizomycotina</taxon>
        <taxon>Dothideomycetes</taxon>
        <taxon>Pleosporomycetidae</taxon>
        <taxon>Gloniales</taxon>
        <taxon>Gloniaceae</taxon>
        <taxon>Glonium</taxon>
    </lineage>
</organism>
<keyword evidence="3" id="KW-1185">Reference proteome</keyword>
<dbReference type="Proteomes" id="UP000250140">
    <property type="component" value="Unassembled WGS sequence"/>
</dbReference>
<proteinExistence type="predicted"/>
<dbReference type="AlphaFoldDB" id="A0A8E2EYJ8"/>
<protein>
    <submittedName>
        <fullName evidence="2">Uncharacterized protein</fullName>
    </submittedName>
</protein>
<dbReference type="EMBL" id="KV749899">
    <property type="protein sequence ID" value="OCL07300.1"/>
    <property type="molecule type" value="Genomic_DNA"/>
</dbReference>
<keyword evidence="1" id="KW-0732">Signal</keyword>
<sequence length="325" mass="35550">MSVIQRLLIFALVCLQLIAASSYTTEDAAGAQYLAFHGTISATVSYPTESDSKLCSNKILGPFLQTYLYVGVNPPWDKNPFFFELYHLASEPNPGLFTDDRIYNLDFTTAAYACWADDGTPCGFVEYNYHFVAEELLNLNQSKVEKVKNTTQRSATNGVNLWSWCYDANVDWTKHFTWNDSTPFTYSMTFSNSTATASIATNITNSSMALSFTGDRITNFTANYAQIELDTSDLLMPHFRYINDSSIYFKDFSGTWEAAATPSPTASSTSVSQTGTATTAPLFTKTISAGQPIKTGGSGVGMVRESQRGASIGVLFGGLLGFLAM</sequence>
<evidence type="ECO:0000313" key="3">
    <source>
        <dbReference type="Proteomes" id="UP000250140"/>
    </source>
</evidence>
<name>A0A8E2EYJ8_9PEZI</name>
<gene>
    <name evidence="2" type="ORF">AOQ84DRAFT_389593</name>
</gene>
<feature type="signal peptide" evidence="1">
    <location>
        <begin position="1"/>
        <end position="20"/>
    </location>
</feature>
<evidence type="ECO:0000313" key="2">
    <source>
        <dbReference type="EMBL" id="OCL07300.1"/>
    </source>
</evidence>
<dbReference type="OrthoDB" id="3792661at2759"/>